<dbReference type="CDD" id="cd04301">
    <property type="entry name" value="NAT_SF"/>
    <property type="match status" value="1"/>
</dbReference>
<evidence type="ECO:0000313" key="2">
    <source>
        <dbReference type="EMBL" id="SFB00329.1"/>
    </source>
</evidence>
<accession>A0A1I0XGV3</accession>
<dbReference type="InterPro" id="IPR000182">
    <property type="entry name" value="GNAT_dom"/>
</dbReference>
<name>A0A1I0XGV3_9BACT</name>
<dbReference type="Proteomes" id="UP000198790">
    <property type="component" value="Unassembled WGS sequence"/>
</dbReference>
<evidence type="ECO:0000313" key="3">
    <source>
        <dbReference type="Proteomes" id="UP000198790"/>
    </source>
</evidence>
<gene>
    <name evidence="2" type="ORF">SAMN04489723_103186</name>
</gene>
<dbReference type="InterPro" id="IPR016181">
    <property type="entry name" value="Acyl_CoA_acyltransferase"/>
</dbReference>
<evidence type="ECO:0000259" key="1">
    <source>
        <dbReference type="PROSITE" id="PS51186"/>
    </source>
</evidence>
<dbReference type="EMBL" id="FOKK01000003">
    <property type="protein sequence ID" value="SFB00329.1"/>
    <property type="molecule type" value="Genomic_DNA"/>
</dbReference>
<dbReference type="STRING" id="237018.SAMN04489723_103186"/>
<dbReference type="SUPFAM" id="SSF55729">
    <property type="entry name" value="Acyl-CoA N-acyltransferases (Nat)"/>
    <property type="match status" value="1"/>
</dbReference>
<dbReference type="AlphaFoldDB" id="A0A1I0XGV3"/>
<keyword evidence="3" id="KW-1185">Reference proteome</keyword>
<dbReference type="PROSITE" id="PS51186">
    <property type="entry name" value="GNAT"/>
    <property type="match status" value="1"/>
</dbReference>
<sequence>MLVRLIGLPDASLEEARLLKKEKVVFRRAIAPEKHLISNWVLKHFGEYWQSEVEVAFSRQPVACWLAQRGNDILGFACYESTARNFFGPTGTMESERGKGIGKILLIKSLESMREMGYAYAIIGGVGPAEFYEKAVNAKNIDGSEVSIYENLIRKS</sequence>
<dbReference type="Gene3D" id="3.40.630.30">
    <property type="match status" value="1"/>
</dbReference>
<dbReference type="Pfam" id="PF00583">
    <property type="entry name" value="Acetyltransf_1"/>
    <property type="match status" value="1"/>
</dbReference>
<protein>
    <recommendedName>
        <fullName evidence="1">N-acetyltransferase domain-containing protein</fullName>
    </recommendedName>
</protein>
<feature type="domain" description="N-acetyltransferase" evidence="1">
    <location>
        <begin position="24"/>
        <end position="156"/>
    </location>
</feature>
<proteinExistence type="predicted"/>
<organism evidence="2 3">
    <name type="scientific">Algoriphagus aquimarinus</name>
    <dbReference type="NCBI Taxonomy" id="237018"/>
    <lineage>
        <taxon>Bacteria</taxon>
        <taxon>Pseudomonadati</taxon>
        <taxon>Bacteroidota</taxon>
        <taxon>Cytophagia</taxon>
        <taxon>Cytophagales</taxon>
        <taxon>Cyclobacteriaceae</taxon>
        <taxon>Algoriphagus</taxon>
    </lineage>
</organism>
<dbReference type="GO" id="GO:0016747">
    <property type="term" value="F:acyltransferase activity, transferring groups other than amino-acyl groups"/>
    <property type="evidence" value="ECO:0007669"/>
    <property type="project" value="InterPro"/>
</dbReference>
<reference evidence="2 3" key="1">
    <citation type="submission" date="2016-10" db="EMBL/GenBank/DDBJ databases">
        <authorList>
            <person name="de Groot N.N."/>
        </authorList>
    </citation>
    <scope>NUCLEOTIDE SEQUENCE [LARGE SCALE GENOMIC DNA]</scope>
    <source>
        <strain evidence="2 3">DSM 23399</strain>
    </source>
</reference>